<dbReference type="NCBIfam" id="TIGR01988">
    <property type="entry name" value="Ubi-OHases"/>
    <property type="match status" value="1"/>
</dbReference>
<organism evidence="9 10">
    <name type="scientific">Planctobacterium marinum</name>
    <dbReference type="NCBI Taxonomy" id="1631968"/>
    <lineage>
        <taxon>Bacteria</taxon>
        <taxon>Pseudomonadati</taxon>
        <taxon>Pseudomonadota</taxon>
        <taxon>Gammaproteobacteria</taxon>
        <taxon>Alteromonadales</taxon>
        <taxon>Alteromonadaceae</taxon>
        <taxon>Planctobacterium</taxon>
    </lineage>
</organism>
<feature type="domain" description="FAD-binding" evidence="8">
    <location>
        <begin position="6"/>
        <end position="321"/>
    </location>
</feature>
<evidence type="ECO:0000256" key="5">
    <source>
        <dbReference type="ARBA" id="ARBA00022827"/>
    </source>
</evidence>
<dbReference type="PANTHER" id="PTHR43876:SF7">
    <property type="entry name" value="UBIQUINONE BIOSYNTHESIS MONOOXYGENASE COQ6, MITOCHONDRIAL"/>
    <property type="match status" value="1"/>
</dbReference>
<dbReference type="InterPro" id="IPR010971">
    <property type="entry name" value="UbiH/COQ6"/>
</dbReference>
<dbReference type="InterPro" id="IPR036188">
    <property type="entry name" value="FAD/NAD-bd_sf"/>
</dbReference>
<accession>A0AA48HF70</accession>
<dbReference type="KEGG" id="pmaw:MACH26_13640"/>
<keyword evidence="7" id="KW-0503">Monooxygenase</keyword>
<proteinExistence type="inferred from homology"/>
<evidence type="ECO:0000259" key="8">
    <source>
        <dbReference type="Pfam" id="PF01494"/>
    </source>
</evidence>
<protein>
    <submittedName>
        <fullName evidence="9">2-octaprenyl-6-methoxyphenol hydroxylase</fullName>
    </submittedName>
</protein>
<evidence type="ECO:0000256" key="4">
    <source>
        <dbReference type="ARBA" id="ARBA00022630"/>
    </source>
</evidence>
<dbReference type="RefSeq" id="WP_338291842.1">
    <property type="nucleotide sequence ID" value="NZ_AP027272.1"/>
</dbReference>
<keyword evidence="4" id="KW-0285">Flavoprotein</keyword>
<dbReference type="SUPFAM" id="SSF51905">
    <property type="entry name" value="FAD/NAD(P)-binding domain"/>
    <property type="match status" value="1"/>
</dbReference>
<dbReference type="EMBL" id="AP027272">
    <property type="protein sequence ID" value="BDX05843.1"/>
    <property type="molecule type" value="Genomic_DNA"/>
</dbReference>
<evidence type="ECO:0000313" key="10">
    <source>
        <dbReference type="Proteomes" id="UP001333710"/>
    </source>
</evidence>
<keyword evidence="6" id="KW-0560">Oxidoreductase</keyword>
<dbReference type="PROSITE" id="PS01304">
    <property type="entry name" value="UBIH"/>
    <property type="match status" value="1"/>
</dbReference>
<dbReference type="InterPro" id="IPR051205">
    <property type="entry name" value="UbiH/COQ6_monooxygenase"/>
</dbReference>
<dbReference type="PRINTS" id="PR00420">
    <property type="entry name" value="RNGMNOXGNASE"/>
</dbReference>
<dbReference type="GO" id="GO:0006744">
    <property type="term" value="P:ubiquinone biosynthetic process"/>
    <property type="evidence" value="ECO:0007669"/>
    <property type="project" value="InterPro"/>
</dbReference>
<dbReference type="InterPro" id="IPR018168">
    <property type="entry name" value="Ubi_Hdrlase_CS"/>
</dbReference>
<evidence type="ECO:0000256" key="3">
    <source>
        <dbReference type="ARBA" id="ARBA00005349"/>
    </source>
</evidence>
<keyword evidence="5" id="KW-0274">FAD</keyword>
<dbReference type="GO" id="GO:0071949">
    <property type="term" value="F:FAD binding"/>
    <property type="evidence" value="ECO:0007669"/>
    <property type="project" value="InterPro"/>
</dbReference>
<dbReference type="Proteomes" id="UP001333710">
    <property type="component" value="Chromosome"/>
</dbReference>
<comment type="pathway">
    <text evidence="2">Cofactor biosynthesis; ubiquinone biosynthesis.</text>
</comment>
<evidence type="ECO:0000256" key="2">
    <source>
        <dbReference type="ARBA" id="ARBA00004749"/>
    </source>
</evidence>
<dbReference type="InterPro" id="IPR002938">
    <property type="entry name" value="FAD-bd"/>
</dbReference>
<dbReference type="PANTHER" id="PTHR43876">
    <property type="entry name" value="UBIQUINONE BIOSYNTHESIS MONOOXYGENASE COQ6, MITOCHONDRIAL"/>
    <property type="match status" value="1"/>
</dbReference>
<sequence>MMKQKDIVIVGAGMVGLTCALALAPSGLKVAVIDAAEKSAAPAGEPELRVSAVSKASQSIFENLGVWQHLNTQRITPYTAMQVWEQDSFARIGFKAADVFTNDLGHIIENRNVTAALTHVVERTDNVELITGVKIDKLSLGQGTQVLQLADGELLTCRFVIGADGANSMVGKVANFAQTWWDYDQKAIVATVQTQLPHEYTARQVFTPHGPLALLPLWQPEQCSIVWSQSTDKANELLSLDESDFNKALATTFDMQAGQIKLCSARQCFPLKMRYARQWLGEGAMVIGDAAHTIHPLAGQGANLGLLDAASVAEQICQLVEEDKDFTQVRYLRPVERWRKAEAAKMVASMETFKRLFSGEQPLKKLIRGAGMSLVNEITPLKSDIIKQAMGISGKLPELAVKAS</sequence>
<evidence type="ECO:0000256" key="1">
    <source>
        <dbReference type="ARBA" id="ARBA00001974"/>
    </source>
</evidence>
<evidence type="ECO:0000313" key="9">
    <source>
        <dbReference type="EMBL" id="BDX05843.1"/>
    </source>
</evidence>
<name>A0AA48HF70_9ALTE</name>
<dbReference type="Pfam" id="PF01494">
    <property type="entry name" value="FAD_binding_3"/>
    <property type="match status" value="1"/>
</dbReference>
<dbReference type="GO" id="GO:0019168">
    <property type="term" value="F:2-polyprenylphenol 6-hydroxylase activity"/>
    <property type="evidence" value="ECO:0007669"/>
    <property type="project" value="TreeGrafter"/>
</dbReference>
<dbReference type="AlphaFoldDB" id="A0AA48HF70"/>
<reference evidence="9" key="1">
    <citation type="submission" date="2023-01" db="EMBL/GenBank/DDBJ databases">
        <title>Complete genome sequence of Planctobacterium marinum strain Dej080120_11.</title>
        <authorList>
            <person name="Ueki S."/>
            <person name="Maruyama F."/>
        </authorList>
    </citation>
    <scope>NUCLEOTIDE SEQUENCE</scope>
    <source>
        <strain evidence="9">Dej080120_11</strain>
    </source>
</reference>
<evidence type="ECO:0000256" key="6">
    <source>
        <dbReference type="ARBA" id="ARBA00023002"/>
    </source>
</evidence>
<gene>
    <name evidence="9" type="primary">visC</name>
    <name evidence="9" type="ORF">MACH26_13640</name>
</gene>
<keyword evidence="10" id="KW-1185">Reference proteome</keyword>
<evidence type="ECO:0000256" key="7">
    <source>
        <dbReference type="ARBA" id="ARBA00023033"/>
    </source>
</evidence>
<comment type="cofactor">
    <cofactor evidence="1">
        <name>FAD</name>
        <dbReference type="ChEBI" id="CHEBI:57692"/>
    </cofactor>
</comment>
<dbReference type="Gene3D" id="3.50.50.60">
    <property type="entry name" value="FAD/NAD(P)-binding domain"/>
    <property type="match status" value="2"/>
</dbReference>
<comment type="similarity">
    <text evidence="3">Belongs to the UbiH/COQ6 family.</text>
</comment>